<accession>A0A1B7K789</accession>
<reference evidence="1 2" key="1">
    <citation type="submission" date="2016-04" db="EMBL/GenBank/DDBJ databases">
        <title>ATOL: Assembling a taxonomically balanced genome-scale reconstruction of the evolutionary history of the Enterobacteriaceae.</title>
        <authorList>
            <person name="Plunkett G.III."/>
            <person name="Neeno-Eckwall E.C."/>
            <person name="Glasner J.D."/>
            <person name="Perna N.T."/>
        </authorList>
    </citation>
    <scope>NUCLEOTIDE SEQUENCE [LARGE SCALE GENOMIC DNA]</scope>
    <source>
        <strain evidence="1 2">ATCC 51603</strain>
    </source>
</reference>
<protein>
    <submittedName>
        <fullName evidence="1">Putative replicase</fullName>
    </submittedName>
</protein>
<name>A0A1B7K789_9ENTR</name>
<gene>
    <name evidence="1" type="ORF">M989_00385</name>
</gene>
<evidence type="ECO:0000313" key="2">
    <source>
        <dbReference type="Proteomes" id="UP000078386"/>
    </source>
</evidence>
<dbReference type="PATRIC" id="fig|1354264.4.peg.401"/>
<proteinExistence type="predicted"/>
<dbReference type="Proteomes" id="UP000078386">
    <property type="component" value="Unassembled WGS sequence"/>
</dbReference>
<organism evidence="1 2">
    <name type="scientific">Kluyvera georgiana ATCC 51603</name>
    <dbReference type="NCBI Taxonomy" id="1354264"/>
    <lineage>
        <taxon>Bacteria</taxon>
        <taxon>Pseudomonadati</taxon>
        <taxon>Pseudomonadota</taxon>
        <taxon>Gammaproteobacteria</taxon>
        <taxon>Enterobacterales</taxon>
        <taxon>Enterobacteriaceae</taxon>
        <taxon>Kluyvera</taxon>
    </lineage>
</organism>
<evidence type="ECO:0000313" key="1">
    <source>
        <dbReference type="EMBL" id="OAT56000.1"/>
    </source>
</evidence>
<keyword evidence="2" id="KW-1185">Reference proteome</keyword>
<dbReference type="EMBL" id="LXEU01000010">
    <property type="protein sequence ID" value="OAT56000.1"/>
    <property type="molecule type" value="Genomic_DNA"/>
</dbReference>
<comment type="caution">
    <text evidence="1">The sequence shown here is derived from an EMBL/GenBank/DDBJ whole genome shotgun (WGS) entry which is preliminary data.</text>
</comment>
<dbReference type="AlphaFoldDB" id="A0A1B7K789"/>
<sequence>MGKNYDYLLTQGGDKVVALLKDPVIHRENITIQNDVQFRIDKEDNIFIGWINLTYAWTNQKDKDAAMSYGFRCKNSGSLCILSLFVNDLAGTIHEKNKDQSAAQQLSFHHPFNVEFYEYKNGVSMAALGQGLLPLTLVLDAATFPIQKAIFAN</sequence>